<dbReference type="Proteomes" id="UP000257143">
    <property type="component" value="Unassembled WGS sequence"/>
</dbReference>
<accession>A0A3D8PSU2</accession>
<dbReference type="OrthoDB" id="2969753at2"/>
<dbReference type="InterPro" id="IPR020277">
    <property type="entry name" value="DUF2624"/>
</dbReference>
<keyword evidence="2" id="KW-1185">Reference proteome</keyword>
<name>A0A3D8PSU2_9BACI</name>
<dbReference type="EMBL" id="PIOC01000014">
    <property type="protein sequence ID" value="RDW19210.1"/>
    <property type="molecule type" value="Genomic_DNA"/>
</dbReference>
<dbReference type="AlphaFoldDB" id="A0A3D8PSU2"/>
<evidence type="ECO:0000313" key="1">
    <source>
        <dbReference type="EMBL" id="RDW19210.1"/>
    </source>
</evidence>
<reference evidence="2" key="1">
    <citation type="submission" date="2017-11" db="EMBL/GenBank/DDBJ databases">
        <authorList>
            <person name="Zhu W."/>
        </authorList>
    </citation>
    <scope>NUCLEOTIDE SEQUENCE [LARGE SCALE GENOMIC DNA]</scope>
    <source>
        <strain evidence="2">CAU 1183</strain>
    </source>
</reference>
<dbReference type="Pfam" id="PF11116">
    <property type="entry name" value="DUF2624"/>
    <property type="match status" value="1"/>
</dbReference>
<protein>
    <submittedName>
        <fullName evidence="1">DUF2624 domain-containing protein</fullName>
    </submittedName>
</protein>
<dbReference type="RefSeq" id="WP_115772943.1">
    <property type="nucleotide sequence ID" value="NZ_PIOC01000014.1"/>
</dbReference>
<proteinExistence type="predicted"/>
<sequence length="94" mass="10911">MSIFIKEMVKVRLKNLSTNDILFYGKQYGFSLSPSQAKGIIDFLKQNTLDPFIKQDRVKMFEQLAHITDLNTSQKAEKLFHGLIKSYGLDHLFQ</sequence>
<gene>
    <name evidence="1" type="ORF">CWR48_09205</name>
</gene>
<comment type="caution">
    <text evidence="1">The sequence shown here is derived from an EMBL/GenBank/DDBJ whole genome shotgun (WGS) entry which is preliminary data.</text>
</comment>
<organism evidence="1 2">
    <name type="scientific">Oceanobacillus arenosus</name>
    <dbReference type="NCBI Taxonomy" id="1229153"/>
    <lineage>
        <taxon>Bacteria</taxon>
        <taxon>Bacillati</taxon>
        <taxon>Bacillota</taxon>
        <taxon>Bacilli</taxon>
        <taxon>Bacillales</taxon>
        <taxon>Bacillaceae</taxon>
        <taxon>Oceanobacillus</taxon>
    </lineage>
</organism>
<evidence type="ECO:0000313" key="2">
    <source>
        <dbReference type="Proteomes" id="UP000257143"/>
    </source>
</evidence>